<dbReference type="GO" id="GO:0003677">
    <property type="term" value="F:DNA binding"/>
    <property type="evidence" value="ECO:0007669"/>
    <property type="project" value="UniProtKB-KW"/>
</dbReference>
<dbReference type="AlphaFoldDB" id="A0AAF0CIR0"/>
<dbReference type="RefSeq" id="WP_330930217.1">
    <property type="nucleotide sequence ID" value="NZ_CP119075.1"/>
</dbReference>
<dbReference type="EMBL" id="CP119075">
    <property type="protein sequence ID" value="WED65687.1"/>
    <property type="molecule type" value="Genomic_DNA"/>
</dbReference>
<keyword evidence="3" id="KW-0804">Transcription</keyword>
<dbReference type="KEGG" id="slom:PXH66_02355"/>
<dbReference type="SMART" id="SM00347">
    <property type="entry name" value="HTH_MARR"/>
    <property type="match status" value="1"/>
</dbReference>
<dbReference type="Proteomes" id="UP001218638">
    <property type="component" value="Chromosome"/>
</dbReference>
<keyword evidence="2" id="KW-0238">DNA-binding</keyword>
<evidence type="ECO:0000256" key="3">
    <source>
        <dbReference type="ARBA" id="ARBA00023163"/>
    </source>
</evidence>
<dbReference type="PANTHER" id="PTHR42756:SF1">
    <property type="entry name" value="TRANSCRIPTIONAL REPRESSOR OF EMRAB OPERON"/>
    <property type="match status" value="1"/>
</dbReference>
<protein>
    <submittedName>
        <fullName evidence="5">MarR family winged helix-turn-helix transcriptional regulator</fullName>
    </submittedName>
</protein>
<dbReference type="GO" id="GO:0003700">
    <property type="term" value="F:DNA-binding transcription factor activity"/>
    <property type="evidence" value="ECO:0007669"/>
    <property type="project" value="InterPro"/>
</dbReference>
<name>A0AAF0CIR0_9BACT</name>
<proteinExistence type="predicted"/>
<dbReference type="Gene3D" id="1.10.10.10">
    <property type="entry name" value="Winged helix-like DNA-binding domain superfamily/Winged helix DNA-binding domain"/>
    <property type="match status" value="1"/>
</dbReference>
<dbReference type="PANTHER" id="PTHR42756">
    <property type="entry name" value="TRANSCRIPTIONAL REGULATOR, MARR"/>
    <property type="match status" value="1"/>
</dbReference>
<evidence type="ECO:0000259" key="4">
    <source>
        <dbReference type="PROSITE" id="PS50995"/>
    </source>
</evidence>
<dbReference type="InterPro" id="IPR036388">
    <property type="entry name" value="WH-like_DNA-bd_sf"/>
</dbReference>
<feature type="domain" description="HTH marR-type" evidence="4">
    <location>
        <begin position="23"/>
        <end position="158"/>
    </location>
</feature>
<dbReference type="PROSITE" id="PS50995">
    <property type="entry name" value="HTH_MARR_2"/>
    <property type="match status" value="1"/>
</dbReference>
<evidence type="ECO:0000256" key="2">
    <source>
        <dbReference type="ARBA" id="ARBA00023125"/>
    </source>
</evidence>
<dbReference type="InterPro" id="IPR000835">
    <property type="entry name" value="HTH_MarR-typ"/>
</dbReference>
<dbReference type="SUPFAM" id="SSF46785">
    <property type="entry name" value="Winged helix' DNA-binding domain"/>
    <property type="match status" value="1"/>
</dbReference>
<accession>A0AAF0CIR0</accession>
<evidence type="ECO:0000313" key="6">
    <source>
        <dbReference type="Proteomes" id="UP001218638"/>
    </source>
</evidence>
<evidence type="ECO:0000313" key="5">
    <source>
        <dbReference type="EMBL" id="WED65687.1"/>
    </source>
</evidence>
<keyword evidence="6" id="KW-1185">Reference proteome</keyword>
<organism evidence="5 6">
    <name type="scientific">Synoicihabitans lomoniglobus</name>
    <dbReference type="NCBI Taxonomy" id="2909285"/>
    <lineage>
        <taxon>Bacteria</taxon>
        <taxon>Pseudomonadati</taxon>
        <taxon>Verrucomicrobiota</taxon>
        <taxon>Opitutia</taxon>
        <taxon>Opitutales</taxon>
        <taxon>Opitutaceae</taxon>
        <taxon>Synoicihabitans</taxon>
    </lineage>
</organism>
<gene>
    <name evidence="5" type="ORF">PXH66_02355</name>
</gene>
<keyword evidence="1" id="KW-0805">Transcription regulation</keyword>
<sequence>MKPTSAEIEARAPSIAQCRAAAAACVCFNIRRTARLVTHVYDEALAPVNVSSGQFVILLSMRILEMATMQQLAEAVALDRSALSRAIRPLVGRDLLQVDVGADRRRREVRLTTAGLAVLADGAPHWQRAQDRLLEGLGEQGFHGLLHTSIESYRQLSA</sequence>
<dbReference type="InterPro" id="IPR036390">
    <property type="entry name" value="WH_DNA-bd_sf"/>
</dbReference>
<evidence type="ECO:0000256" key="1">
    <source>
        <dbReference type="ARBA" id="ARBA00023015"/>
    </source>
</evidence>
<reference evidence="5" key="1">
    <citation type="submission" date="2023-03" db="EMBL/GenBank/DDBJ databases">
        <title>Lomoglobus Profundus gen. nov., sp. nov., a novel member of the phylum Verrucomicrobia, isolated from deep-marine sediment of South China Sea.</title>
        <authorList>
            <person name="Ahmad T."/>
            <person name="Ishaq S.E."/>
            <person name="Wang F."/>
        </authorList>
    </citation>
    <scope>NUCLEOTIDE SEQUENCE</scope>
    <source>
        <strain evidence="5">LMO-M01</strain>
    </source>
</reference>